<dbReference type="EMBL" id="KK915389">
    <property type="protein sequence ID" value="KDP22747.1"/>
    <property type="molecule type" value="Genomic_DNA"/>
</dbReference>
<evidence type="ECO:0000313" key="1">
    <source>
        <dbReference type="EMBL" id="KDP22747.1"/>
    </source>
</evidence>
<evidence type="ECO:0000313" key="2">
    <source>
        <dbReference type="Proteomes" id="UP000027138"/>
    </source>
</evidence>
<accession>A0A067JG02</accession>
<gene>
    <name evidence="1" type="ORF">JCGZ_02523</name>
</gene>
<reference evidence="1 2" key="1">
    <citation type="journal article" date="2014" name="PLoS ONE">
        <title>Global Analysis of Gene Expression Profiles in Physic Nut (Jatropha curcas L.) Seedlings Exposed to Salt Stress.</title>
        <authorList>
            <person name="Zhang L."/>
            <person name="Zhang C."/>
            <person name="Wu P."/>
            <person name="Chen Y."/>
            <person name="Li M."/>
            <person name="Jiang H."/>
            <person name="Wu G."/>
        </authorList>
    </citation>
    <scope>NUCLEOTIDE SEQUENCE [LARGE SCALE GENOMIC DNA]</scope>
    <source>
        <strain evidence="2">cv. GZQX0401</strain>
        <tissue evidence="1">Young leaves</tissue>
    </source>
</reference>
<keyword evidence="2" id="KW-1185">Reference proteome</keyword>
<protein>
    <submittedName>
        <fullName evidence="1">Uncharacterized protein</fullName>
    </submittedName>
</protein>
<organism evidence="1 2">
    <name type="scientific">Jatropha curcas</name>
    <name type="common">Barbados nut</name>
    <dbReference type="NCBI Taxonomy" id="180498"/>
    <lineage>
        <taxon>Eukaryota</taxon>
        <taxon>Viridiplantae</taxon>
        <taxon>Streptophyta</taxon>
        <taxon>Embryophyta</taxon>
        <taxon>Tracheophyta</taxon>
        <taxon>Spermatophyta</taxon>
        <taxon>Magnoliopsida</taxon>
        <taxon>eudicotyledons</taxon>
        <taxon>Gunneridae</taxon>
        <taxon>Pentapetalae</taxon>
        <taxon>rosids</taxon>
        <taxon>fabids</taxon>
        <taxon>Malpighiales</taxon>
        <taxon>Euphorbiaceae</taxon>
        <taxon>Crotonoideae</taxon>
        <taxon>Jatropheae</taxon>
        <taxon>Jatropha</taxon>
    </lineage>
</organism>
<dbReference type="AlphaFoldDB" id="A0A067JG02"/>
<name>A0A067JG02_JATCU</name>
<dbReference type="Proteomes" id="UP000027138">
    <property type="component" value="Unassembled WGS sequence"/>
</dbReference>
<sequence length="126" mass="14718">MGTDKADQTELRRRPVIQSKILQDDQTEPWRCLQNRSNRVLKSLTNTVEADKADQTELRRQRVIQSQILQADQTEPWRCLQSRSNRVLKSLTNTVEADKADQTELRRRPDIKIFPSRSNRASEMIA</sequence>
<proteinExistence type="predicted"/>